<dbReference type="AlphaFoldDB" id="A0A4C1Y7A1"/>
<evidence type="ECO:0000256" key="1">
    <source>
        <dbReference type="SAM" id="Phobius"/>
    </source>
</evidence>
<comment type="caution">
    <text evidence="2">The sequence shown here is derived from an EMBL/GenBank/DDBJ whole genome shotgun (WGS) entry which is preliminary data.</text>
</comment>
<dbReference type="EMBL" id="BGZK01001074">
    <property type="protein sequence ID" value="GBP70437.1"/>
    <property type="molecule type" value="Genomic_DNA"/>
</dbReference>
<accession>A0A4C1Y7A1</accession>
<gene>
    <name evidence="2" type="ORF">EVAR_41582_1</name>
</gene>
<keyword evidence="3" id="KW-1185">Reference proteome</keyword>
<evidence type="ECO:0000313" key="2">
    <source>
        <dbReference type="EMBL" id="GBP70437.1"/>
    </source>
</evidence>
<protein>
    <submittedName>
        <fullName evidence="2">Uncharacterized protein</fullName>
    </submittedName>
</protein>
<keyword evidence="1" id="KW-1133">Transmembrane helix</keyword>
<dbReference type="OrthoDB" id="10037309at2759"/>
<proteinExistence type="predicted"/>
<evidence type="ECO:0000313" key="3">
    <source>
        <dbReference type="Proteomes" id="UP000299102"/>
    </source>
</evidence>
<keyword evidence="1" id="KW-0472">Membrane</keyword>
<name>A0A4C1Y7A1_EUMVA</name>
<keyword evidence="1" id="KW-0812">Transmembrane</keyword>
<organism evidence="2 3">
    <name type="scientific">Eumeta variegata</name>
    <name type="common">Bagworm moth</name>
    <name type="synonym">Eumeta japonica</name>
    <dbReference type="NCBI Taxonomy" id="151549"/>
    <lineage>
        <taxon>Eukaryota</taxon>
        <taxon>Metazoa</taxon>
        <taxon>Ecdysozoa</taxon>
        <taxon>Arthropoda</taxon>
        <taxon>Hexapoda</taxon>
        <taxon>Insecta</taxon>
        <taxon>Pterygota</taxon>
        <taxon>Neoptera</taxon>
        <taxon>Endopterygota</taxon>
        <taxon>Lepidoptera</taxon>
        <taxon>Glossata</taxon>
        <taxon>Ditrysia</taxon>
        <taxon>Tineoidea</taxon>
        <taxon>Psychidae</taxon>
        <taxon>Oiketicinae</taxon>
        <taxon>Eumeta</taxon>
    </lineage>
</organism>
<reference evidence="2 3" key="1">
    <citation type="journal article" date="2019" name="Commun. Biol.">
        <title>The bagworm genome reveals a unique fibroin gene that provides high tensile strength.</title>
        <authorList>
            <person name="Kono N."/>
            <person name="Nakamura H."/>
            <person name="Ohtoshi R."/>
            <person name="Tomita M."/>
            <person name="Numata K."/>
            <person name="Arakawa K."/>
        </authorList>
    </citation>
    <scope>NUCLEOTIDE SEQUENCE [LARGE SCALE GENOMIC DNA]</scope>
</reference>
<feature type="transmembrane region" description="Helical" evidence="1">
    <location>
        <begin position="12"/>
        <end position="33"/>
    </location>
</feature>
<dbReference type="Proteomes" id="UP000299102">
    <property type="component" value="Unassembled WGS sequence"/>
</dbReference>
<sequence>MTKGFQKQESTTLSILIVVTVLSAVFNPGPAVAPGRRFDLIFNADTVTGFGPPLGIQKMAKFEARSREERSVLHRASPWLRLGVTYEKGVTLGNVTMSHRTREARRMPCVSLPLNYDRSAALLEN</sequence>